<dbReference type="InterPro" id="IPR050640">
    <property type="entry name" value="Bact_2-comp_sensor_kinase"/>
</dbReference>
<feature type="domain" description="Signal transduction histidine kinase internal region" evidence="3">
    <location>
        <begin position="431"/>
        <end position="507"/>
    </location>
</feature>
<evidence type="ECO:0000256" key="1">
    <source>
        <dbReference type="SAM" id="Phobius"/>
    </source>
</evidence>
<keyword evidence="1" id="KW-0472">Membrane</keyword>
<evidence type="ECO:0000313" key="7">
    <source>
        <dbReference type="Proteomes" id="UP000002875"/>
    </source>
</evidence>
<evidence type="ECO:0000259" key="4">
    <source>
        <dbReference type="Pfam" id="PF07695"/>
    </source>
</evidence>
<dbReference type="RefSeq" id="WP_015030149.1">
    <property type="nucleotide sequence ID" value="NC_018748.1"/>
</dbReference>
<dbReference type="InterPro" id="IPR036890">
    <property type="entry name" value="HATPase_C_sf"/>
</dbReference>
<dbReference type="InterPro" id="IPR011622">
    <property type="entry name" value="7TMR_DISM_rcpt_extracell_dom2"/>
</dbReference>
<feature type="domain" description="7TM-DISM receptor extracellular" evidence="4">
    <location>
        <begin position="196"/>
        <end position="412"/>
    </location>
</feature>
<evidence type="ECO:0000313" key="6">
    <source>
        <dbReference type="EMBL" id="AFK04455.1"/>
    </source>
</evidence>
<dbReference type="SUPFAM" id="SSF55874">
    <property type="entry name" value="ATPase domain of HSP90 chaperone/DNA topoisomerase II/histidine kinase"/>
    <property type="match status" value="1"/>
</dbReference>
<dbReference type="PANTHER" id="PTHR34220">
    <property type="entry name" value="SENSOR HISTIDINE KINASE YPDA"/>
    <property type="match status" value="1"/>
</dbReference>
<dbReference type="Gene3D" id="2.60.40.2380">
    <property type="match status" value="1"/>
</dbReference>
<evidence type="ECO:0000259" key="5">
    <source>
        <dbReference type="Pfam" id="PF07696"/>
    </source>
</evidence>
<organism evidence="6 7">
    <name type="scientific">Emticicia oligotrophica (strain DSM 17448 / CIP 109782 / MTCC 6937 / GPTSA100-15)</name>
    <dbReference type="NCBI Taxonomy" id="929562"/>
    <lineage>
        <taxon>Bacteria</taxon>
        <taxon>Pseudomonadati</taxon>
        <taxon>Bacteroidota</taxon>
        <taxon>Cytophagia</taxon>
        <taxon>Cytophagales</taxon>
        <taxon>Leadbetterellaceae</taxon>
        <taxon>Emticicia</taxon>
    </lineage>
</organism>
<dbReference type="Gene3D" id="3.30.565.10">
    <property type="entry name" value="Histidine kinase-like ATPase, C-terminal domain"/>
    <property type="match status" value="1"/>
</dbReference>
<feature type="transmembrane region" description="Helical" evidence="1">
    <location>
        <begin position="326"/>
        <end position="343"/>
    </location>
</feature>
<feature type="transmembrane region" description="Helical" evidence="1">
    <location>
        <begin position="199"/>
        <end position="217"/>
    </location>
</feature>
<keyword evidence="2" id="KW-0732">Signal</keyword>
<feature type="signal peptide" evidence="2">
    <location>
        <begin position="1"/>
        <end position="20"/>
    </location>
</feature>
<dbReference type="GO" id="GO:0016301">
    <property type="term" value="F:kinase activity"/>
    <property type="evidence" value="ECO:0007669"/>
    <property type="project" value="UniProtKB-KW"/>
</dbReference>
<dbReference type="InterPro" id="IPR010559">
    <property type="entry name" value="Sig_transdc_His_kin_internal"/>
</dbReference>
<dbReference type="InterPro" id="IPR011623">
    <property type="entry name" value="7TMR_DISM_rcpt_extracell_dom1"/>
</dbReference>
<protein>
    <submittedName>
        <fullName evidence="6">Signal transduction histidine kinase</fullName>
    </submittedName>
</protein>
<gene>
    <name evidence="6" type="ordered locus">Emtol_3326</name>
</gene>
<dbReference type="PANTHER" id="PTHR34220:SF7">
    <property type="entry name" value="SENSOR HISTIDINE KINASE YPDA"/>
    <property type="match status" value="1"/>
</dbReference>
<keyword evidence="7" id="KW-1185">Reference proteome</keyword>
<name>A0ABN4APP5_EMTOG</name>
<sequence>MQLSKIISFSLILLSRVVFSQNLDTTVLSKKINYEGEIDLKPNCQLFIDSIGKIPFQHIQKQNFKPLHLFKFPPLFNDYHQYTFWLKVSIKNPTDTTINVLFTTGVHKSIDVFRISENSLQKLQSTNQTLRPNERPYKFDEQFIPLSFYPNQTYDLLIKVNEHPQIYFKLTPKIVSYAAEYETKIKAFDEEYGYLLHDGIYLSILTFATIYMFIMYFVEQKRYYLYYGLYIFFLAIFGFWAIEHSPYIHFIFSYIPVLKFSGNNNTYLLLTNIFYYLFHSEFLELQQNAPKFNRVLHGFVKFLVILLIIDTFVNFILTNYSLGGKIWLISQPIIAIFGIYITYQLYQLKGPFVRYIQIGSTVLLIGAIVGFLEQLLLIKPDNIVLMRLAPSFVLNYAVLIEIFCFSTALGYKTWLTQRLRNQLIRSVKESELRTLRSQINPHFIFNSLNSIKSYILRDRKLEASEYLTDFSTLMRAILQQSKDKFISLAAELETTLLYIKLENLRFEGGFLFDYQIDETLNIDDILIPPMLLQPYIENAIKHGLMSKAENRVLTLKIERKNSEEIYIKIDDNGIGRERAGIQQKNTINHESMSTTINDERIQLLGLTTDLHINIEIVDKKTPQGISEGTTVIITLPI</sequence>
<dbReference type="Pfam" id="PF07696">
    <property type="entry name" value="7TMR-DISMED2"/>
    <property type="match status" value="1"/>
</dbReference>
<evidence type="ECO:0000256" key="2">
    <source>
        <dbReference type="SAM" id="SignalP"/>
    </source>
</evidence>
<keyword evidence="1" id="KW-0812">Transmembrane</keyword>
<feature type="domain" description="7TM-DISM receptor extracellular" evidence="5">
    <location>
        <begin position="43"/>
        <end position="170"/>
    </location>
</feature>
<dbReference type="Proteomes" id="UP000002875">
    <property type="component" value="Chromosome"/>
</dbReference>
<feature type="transmembrane region" description="Helical" evidence="1">
    <location>
        <begin position="392"/>
        <end position="411"/>
    </location>
</feature>
<keyword evidence="1" id="KW-1133">Transmembrane helix</keyword>
<keyword evidence="6" id="KW-0808">Transferase</keyword>
<proteinExistence type="predicted"/>
<accession>A0ABN4APP5</accession>
<dbReference type="Pfam" id="PF06580">
    <property type="entry name" value="His_kinase"/>
    <property type="match status" value="1"/>
</dbReference>
<evidence type="ECO:0000259" key="3">
    <source>
        <dbReference type="Pfam" id="PF06580"/>
    </source>
</evidence>
<feature type="transmembrane region" description="Helical" evidence="1">
    <location>
        <begin position="262"/>
        <end position="278"/>
    </location>
</feature>
<reference evidence="6 7" key="1">
    <citation type="submission" date="2011-07" db="EMBL/GenBank/DDBJ databases">
        <title>The complete genome of chromosome of Emticicia oligotrophica DSM 17448.</title>
        <authorList>
            <consortium name="US DOE Joint Genome Institute (JGI-PGF)"/>
            <person name="Lucas S."/>
            <person name="Han J."/>
            <person name="Lapidus A."/>
            <person name="Bruce D."/>
            <person name="Goodwin L."/>
            <person name="Pitluck S."/>
            <person name="Peters L."/>
            <person name="Kyrpides N."/>
            <person name="Mavromatis K."/>
            <person name="Ivanova N."/>
            <person name="Ovchinnikova G."/>
            <person name="Teshima H."/>
            <person name="Detter J.C."/>
            <person name="Tapia R."/>
            <person name="Han C."/>
            <person name="Land M."/>
            <person name="Hauser L."/>
            <person name="Markowitz V."/>
            <person name="Cheng J.-F."/>
            <person name="Hugenholtz P."/>
            <person name="Woyke T."/>
            <person name="Wu D."/>
            <person name="Tindall B."/>
            <person name="Pomrenke H."/>
            <person name="Brambilla E."/>
            <person name="Klenk H.-P."/>
            <person name="Eisen J.A."/>
        </authorList>
    </citation>
    <scope>NUCLEOTIDE SEQUENCE [LARGE SCALE GENOMIC DNA]</scope>
    <source>
        <strain evidence="6 7">DSM 17448</strain>
    </source>
</reference>
<feature type="transmembrane region" description="Helical" evidence="1">
    <location>
        <begin position="355"/>
        <end position="372"/>
    </location>
</feature>
<feature type="transmembrane region" description="Helical" evidence="1">
    <location>
        <begin position="224"/>
        <end position="242"/>
    </location>
</feature>
<dbReference type="Pfam" id="PF07695">
    <property type="entry name" value="7TMR-DISM_7TM"/>
    <property type="match status" value="1"/>
</dbReference>
<keyword evidence="6" id="KW-0418">Kinase</keyword>
<feature type="transmembrane region" description="Helical" evidence="1">
    <location>
        <begin position="299"/>
        <end position="320"/>
    </location>
</feature>
<dbReference type="EMBL" id="CP002961">
    <property type="protein sequence ID" value="AFK04455.1"/>
    <property type="molecule type" value="Genomic_DNA"/>
</dbReference>
<feature type="chain" id="PRO_5046730659" evidence="2">
    <location>
        <begin position="21"/>
        <end position="637"/>
    </location>
</feature>